<sequence length="239" mass="27276">MKVVISQSMYFPWVGLLEQIRQADIFTHYDDVQFTRGFYNRVQVKTARGMQWLTVPLRDQHRGQLISEVMVDESSDWRSRHLDVLKQAYVNAPYCEEMLTLVEGVFKRPISSLADVSRNSIVALAEYFELTQSTRFVCSQETGVFGSSSQRLCDLCVALDGDIYVTGHGARNYLNHQIFENKGIEVRYMKYNCAPYPQLNGAFTPYVTGLDLVANCGKEGRRVIQSEAINWKAFINGSD</sequence>
<organism evidence="1 2">
    <name type="scientific">Herminiimonas contaminans</name>
    <dbReference type="NCBI Taxonomy" id="1111140"/>
    <lineage>
        <taxon>Bacteria</taxon>
        <taxon>Pseudomonadati</taxon>
        <taxon>Pseudomonadota</taxon>
        <taxon>Betaproteobacteria</taxon>
        <taxon>Burkholderiales</taxon>
        <taxon>Oxalobacteraceae</taxon>
        <taxon>Herminiimonas</taxon>
    </lineage>
</organism>
<dbReference type="RefSeq" id="WP_195874667.1">
    <property type="nucleotide sequence ID" value="NZ_JADOEL010000002.1"/>
</dbReference>
<dbReference type="Pfam" id="PF08889">
    <property type="entry name" value="WbqC"/>
    <property type="match status" value="1"/>
</dbReference>
<protein>
    <submittedName>
        <fullName evidence="1">WbqC family protein</fullName>
    </submittedName>
</protein>
<proteinExistence type="predicted"/>
<gene>
    <name evidence="1" type="ORF">IXC47_03170</name>
</gene>
<accession>A0ABS0EP91</accession>
<comment type="caution">
    <text evidence="1">The sequence shown here is derived from an EMBL/GenBank/DDBJ whole genome shotgun (WGS) entry which is preliminary data.</text>
</comment>
<dbReference type="InterPro" id="IPR014985">
    <property type="entry name" value="WbqC"/>
</dbReference>
<evidence type="ECO:0000313" key="1">
    <source>
        <dbReference type="EMBL" id="MBF8176679.1"/>
    </source>
</evidence>
<reference evidence="1 2" key="1">
    <citation type="submission" date="2020-11" db="EMBL/GenBank/DDBJ databases">
        <title>WGS of Herminiimonas contaminans strain Marseille-Q4544 isolated from planarians Schmidtea mediterranea.</title>
        <authorList>
            <person name="Kangale L."/>
        </authorList>
    </citation>
    <scope>NUCLEOTIDE SEQUENCE [LARGE SCALE GENOMIC DNA]</scope>
    <source>
        <strain evidence="1 2">Marseille-Q4544</strain>
    </source>
</reference>
<keyword evidence="2" id="KW-1185">Reference proteome</keyword>
<dbReference type="EMBL" id="JADOEL010000002">
    <property type="protein sequence ID" value="MBF8176679.1"/>
    <property type="molecule type" value="Genomic_DNA"/>
</dbReference>
<dbReference type="Proteomes" id="UP000657372">
    <property type="component" value="Unassembled WGS sequence"/>
</dbReference>
<name>A0ABS0EP91_9BURK</name>
<evidence type="ECO:0000313" key="2">
    <source>
        <dbReference type="Proteomes" id="UP000657372"/>
    </source>
</evidence>